<feature type="non-terminal residue" evidence="1">
    <location>
        <position position="1"/>
    </location>
</feature>
<gene>
    <name evidence="1" type="ORF">ACD_78C00010G0011</name>
</gene>
<reference evidence="1" key="1">
    <citation type="journal article" date="2012" name="Science">
        <title>Fermentation, hydrogen, and sulfur metabolism in multiple uncultivated bacterial phyla.</title>
        <authorList>
            <person name="Wrighton K.C."/>
            <person name="Thomas B.C."/>
            <person name="Sharon I."/>
            <person name="Miller C.S."/>
            <person name="Castelle C.J."/>
            <person name="VerBerkmoes N.C."/>
            <person name="Wilkins M.J."/>
            <person name="Hettich R.L."/>
            <person name="Lipton M.S."/>
            <person name="Williams K.H."/>
            <person name="Long P.E."/>
            <person name="Banfield J.F."/>
        </authorList>
    </citation>
    <scope>NUCLEOTIDE SEQUENCE [LARGE SCALE GENOMIC DNA]</scope>
</reference>
<comment type="caution">
    <text evidence="1">The sequence shown here is derived from an EMBL/GenBank/DDBJ whole genome shotgun (WGS) entry which is preliminary data.</text>
</comment>
<sequence>EFKIADIKDLELVSQIREDIEEFMRK</sequence>
<dbReference type="EMBL" id="AMFJ01034010">
    <property type="protein sequence ID" value="EKD30560.1"/>
    <property type="molecule type" value="Genomic_DNA"/>
</dbReference>
<protein>
    <submittedName>
        <fullName evidence="1">Uncharacterized protein</fullName>
    </submittedName>
</protein>
<dbReference type="AlphaFoldDB" id="K1XJK9"/>
<name>K1XJK9_9BACT</name>
<accession>K1XJK9</accession>
<organism evidence="1">
    <name type="scientific">uncultured bacterium</name>
    <name type="common">gcode 4</name>
    <dbReference type="NCBI Taxonomy" id="1234023"/>
    <lineage>
        <taxon>Bacteria</taxon>
        <taxon>environmental samples</taxon>
    </lineage>
</organism>
<proteinExistence type="predicted"/>
<evidence type="ECO:0000313" key="1">
    <source>
        <dbReference type="EMBL" id="EKD30560.1"/>
    </source>
</evidence>